<protein>
    <submittedName>
        <fullName evidence="1">Uncharacterized protein</fullName>
    </submittedName>
</protein>
<gene>
    <name evidence="1" type="ORF">K9D25_17130</name>
</gene>
<sequence length="68" mass="7367">MEQVAIAIPPVEGTYKPYTDSDERHACTAVGVTFSGFGRTPELVLLVRRPDGTVYADIASEMQRQPAG</sequence>
<organism evidence="1 2">
    <name type="scientific">Ancylobacter polymorphus</name>
    <dbReference type="NCBI Taxonomy" id="223390"/>
    <lineage>
        <taxon>Bacteria</taxon>
        <taxon>Pseudomonadati</taxon>
        <taxon>Pseudomonadota</taxon>
        <taxon>Alphaproteobacteria</taxon>
        <taxon>Hyphomicrobiales</taxon>
        <taxon>Xanthobacteraceae</taxon>
        <taxon>Ancylobacter</taxon>
    </lineage>
</organism>
<evidence type="ECO:0000313" key="1">
    <source>
        <dbReference type="EMBL" id="UOK70434.1"/>
    </source>
</evidence>
<dbReference type="EMBL" id="CP083239">
    <property type="protein sequence ID" value="UOK70434.1"/>
    <property type="molecule type" value="Genomic_DNA"/>
</dbReference>
<dbReference type="RefSeq" id="WP_244376837.1">
    <property type="nucleotide sequence ID" value="NZ_CP083239.1"/>
</dbReference>
<name>A0A9E7CW43_9HYPH</name>
<dbReference type="KEGG" id="apol:K9D25_17130"/>
<proteinExistence type="predicted"/>
<evidence type="ECO:0000313" key="2">
    <source>
        <dbReference type="Proteomes" id="UP000831684"/>
    </source>
</evidence>
<dbReference type="AlphaFoldDB" id="A0A9E7CW43"/>
<accession>A0A9E7CW43</accession>
<dbReference type="Proteomes" id="UP000831684">
    <property type="component" value="Chromosome"/>
</dbReference>
<reference evidence="1" key="1">
    <citation type="submission" date="2021-09" db="EMBL/GenBank/DDBJ databases">
        <title>Network and meta-omics reveal the key degrader and cooperation patterns in an efficient 1,4-dioxane-degrading microbial community.</title>
        <authorList>
            <person name="Dai C."/>
        </authorList>
    </citation>
    <scope>NUCLEOTIDE SEQUENCE</scope>
    <source>
        <strain evidence="1">ZM13</strain>
    </source>
</reference>